<dbReference type="Proteomes" id="UP001295794">
    <property type="component" value="Unassembled WGS sequence"/>
</dbReference>
<dbReference type="EMBL" id="CAVNYO010000444">
    <property type="protein sequence ID" value="CAK5281998.1"/>
    <property type="molecule type" value="Genomic_DNA"/>
</dbReference>
<feature type="non-terminal residue" evidence="2">
    <location>
        <position position="1"/>
    </location>
</feature>
<sequence length="225" mass="25171">VASPSHPLIDTMHLKTAFTALLGLLISGANAHGLHESPVNLMNVAYNASIFILPGAQSPATVYIAKNRENDDSSRVCARSRSQTRRVPAHRSVIKWHEWYLDSPNRFYTHEHPRDLQLLCKMASRPPPEAIKPPPTPPDRRPSWRRLPNWDAAWPFVHCLYGRLGIGLSADICCSSQYKASDNVLPLKSMYFLLANGRPLGAQNSGSEYVSTPQVHRATVYILIR</sequence>
<evidence type="ECO:0000256" key="1">
    <source>
        <dbReference type="SAM" id="SignalP"/>
    </source>
</evidence>
<accession>A0AAD2HTR1</accession>
<proteinExistence type="predicted"/>
<evidence type="ECO:0000313" key="3">
    <source>
        <dbReference type="Proteomes" id="UP001295794"/>
    </source>
</evidence>
<feature type="chain" id="PRO_5042133448" evidence="1">
    <location>
        <begin position="32"/>
        <end position="225"/>
    </location>
</feature>
<keyword evidence="1" id="KW-0732">Signal</keyword>
<dbReference type="AlphaFoldDB" id="A0AAD2HTR1"/>
<protein>
    <submittedName>
        <fullName evidence="2">Uncharacterized protein</fullName>
    </submittedName>
</protein>
<reference evidence="2" key="1">
    <citation type="submission" date="2023-11" db="EMBL/GenBank/DDBJ databases">
        <authorList>
            <person name="De Vega J J."/>
            <person name="De Vega J J."/>
        </authorList>
    </citation>
    <scope>NUCLEOTIDE SEQUENCE</scope>
</reference>
<organism evidence="2 3">
    <name type="scientific">Mycena citricolor</name>
    <dbReference type="NCBI Taxonomy" id="2018698"/>
    <lineage>
        <taxon>Eukaryota</taxon>
        <taxon>Fungi</taxon>
        <taxon>Dikarya</taxon>
        <taxon>Basidiomycota</taxon>
        <taxon>Agaricomycotina</taxon>
        <taxon>Agaricomycetes</taxon>
        <taxon>Agaricomycetidae</taxon>
        <taxon>Agaricales</taxon>
        <taxon>Marasmiineae</taxon>
        <taxon>Mycenaceae</taxon>
        <taxon>Mycena</taxon>
    </lineage>
</organism>
<evidence type="ECO:0000313" key="2">
    <source>
        <dbReference type="EMBL" id="CAK5281998.1"/>
    </source>
</evidence>
<comment type="caution">
    <text evidence="2">The sequence shown here is derived from an EMBL/GenBank/DDBJ whole genome shotgun (WGS) entry which is preliminary data.</text>
</comment>
<feature type="non-terminal residue" evidence="2">
    <location>
        <position position="225"/>
    </location>
</feature>
<feature type="signal peptide" evidence="1">
    <location>
        <begin position="1"/>
        <end position="31"/>
    </location>
</feature>
<name>A0AAD2HTR1_9AGAR</name>
<keyword evidence="3" id="KW-1185">Reference proteome</keyword>
<gene>
    <name evidence="2" type="ORF">MYCIT1_LOCUS33407</name>
</gene>